<evidence type="ECO:0000313" key="2">
    <source>
        <dbReference type="Proteomes" id="UP001185092"/>
    </source>
</evidence>
<dbReference type="AlphaFoldDB" id="A0AAE3XNZ6"/>
<dbReference type="EMBL" id="JAVDQD010000002">
    <property type="protein sequence ID" value="MDR6239385.1"/>
    <property type="molecule type" value="Genomic_DNA"/>
</dbReference>
<dbReference type="GO" id="GO:0004573">
    <property type="term" value="F:Glc3Man9GlcNAc2 oligosaccharide glucosidase activity"/>
    <property type="evidence" value="ECO:0007669"/>
    <property type="project" value="InterPro"/>
</dbReference>
<accession>A0AAE3XNZ6</accession>
<proteinExistence type="predicted"/>
<reference evidence="1" key="1">
    <citation type="submission" date="2023-07" db="EMBL/GenBank/DDBJ databases">
        <title>Genomic Encyclopedia of Type Strains, Phase IV (KMG-IV): sequencing the most valuable type-strain genomes for metagenomic binning, comparative biology and taxonomic classification.</title>
        <authorList>
            <person name="Goeker M."/>
        </authorList>
    </citation>
    <scope>NUCLEOTIDE SEQUENCE</scope>
    <source>
        <strain evidence="1">DSM 26174</strain>
    </source>
</reference>
<evidence type="ECO:0000313" key="1">
    <source>
        <dbReference type="EMBL" id="MDR6239385.1"/>
    </source>
</evidence>
<evidence type="ECO:0008006" key="3">
    <source>
        <dbReference type="Google" id="ProtNLM"/>
    </source>
</evidence>
<dbReference type="InterPro" id="IPR008928">
    <property type="entry name" value="6-hairpin_glycosidase_sf"/>
</dbReference>
<dbReference type="GO" id="GO:0009311">
    <property type="term" value="P:oligosaccharide metabolic process"/>
    <property type="evidence" value="ECO:0007669"/>
    <property type="project" value="InterPro"/>
</dbReference>
<dbReference type="Gene3D" id="1.50.10.10">
    <property type="match status" value="1"/>
</dbReference>
<dbReference type="SUPFAM" id="SSF48208">
    <property type="entry name" value="Six-hairpin glycosidases"/>
    <property type="match status" value="1"/>
</dbReference>
<dbReference type="InterPro" id="IPR012341">
    <property type="entry name" value="6hp_glycosidase-like_sf"/>
</dbReference>
<dbReference type="PANTHER" id="PTHR10412:SF10">
    <property type="entry name" value="GLYCOSYL HYDROLASE FAMILY 63 C-TERMINAL DOMAIN-CONTAINING PROTEIN"/>
    <property type="match status" value="1"/>
</dbReference>
<dbReference type="RefSeq" id="WP_309939043.1">
    <property type="nucleotide sequence ID" value="NZ_AP025305.1"/>
</dbReference>
<keyword evidence="2" id="KW-1185">Reference proteome</keyword>
<protein>
    <recommendedName>
        <fullName evidence="3">Glucosidase</fullName>
    </recommendedName>
</protein>
<comment type="caution">
    <text evidence="1">The sequence shown here is derived from an EMBL/GenBank/DDBJ whole genome shotgun (WGS) entry which is preliminary data.</text>
</comment>
<dbReference type="Proteomes" id="UP001185092">
    <property type="component" value="Unassembled WGS sequence"/>
</dbReference>
<organism evidence="1 2">
    <name type="scientific">Aureibacter tunicatorum</name>
    <dbReference type="NCBI Taxonomy" id="866807"/>
    <lineage>
        <taxon>Bacteria</taxon>
        <taxon>Pseudomonadati</taxon>
        <taxon>Bacteroidota</taxon>
        <taxon>Cytophagia</taxon>
        <taxon>Cytophagales</taxon>
        <taxon>Persicobacteraceae</taxon>
        <taxon>Aureibacter</taxon>
    </lineage>
</organism>
<dbReference type="InterPro" id="IPR004888">
    <property type="entry name" value="Glycoside_hydrolase_63"/>
</dbReference>
<gene>
    <name evidence="1" type="ORF">HNQ88_002422</name>
</gene>
<name>A0AAE3XNZ6_9BACT</name>
<sequence length="902" mass="105045">MNSQTIEGQRLEISRSNDNNEDWLYWGPYLSERQWGTVREDYSEDGNAWNYFSHDQSRSRAYRWGEDGLAGISDPEQKLCFSISLWNNNDPIIKERLFGLTNSEGNHGEDVKEYYFYLDSSPTHSYMKWLYKYPHNAFPYENLVQENERRKSIPGSLEYELIDTGIFNNDEYFDVEVEYAKASPSDLCVKVNIRNHADHSAKIKVMPTLWFRNTWSWFENVEKPMLKGDFRSDIGTAEIYASASSDKSTSEMKLYCQTPNDILFVENESNKKKLWQTENNTKYPKDGINDYLIHQSDSINPDKEGTKSSALYDLELQAGEIKTIKVRLSNNTNLENPFSEEFDQTFENRINECNEFYNQVTPQQLSDEQKMIQRQAYAGMLWSKQYYHYVVADWLKGDPTQPTPPLGRSRNSQWQHMYASNVISMPDAWEYPWFAAWDLCFHTVIFSRIDIEFAKKQLRLLTNEWYMSPNGAKPAYEWAFSDLNPPLHAWAALKIFENEEEITGNKDYGFLSDIFNHCLMNFTWWVNRVDEENNNLFEGGFLGLDNISVINRSKLSDFENAIGKKVTMNQSDGTSWMGMFSLKMMEIALKLGEQNPSEYSHLASKFFQHFVFIADAMNNVEHKSNGKVKLWDDSDGFYYDFLTIYDNPTQYVSIKLKSIIGIIALFPIAKLNHGVLDDSCSRKLKEKMDWFIQQHPELIDQVKTTKEDNEDEMLLSFVNPERLKIILQKVFNESEFLSPHGIRGISQIYRDQPFSLSIDGVTLTEKYTPAESEDQTFGGNSNWRGPVWFPINFLFIETLEKYHEFLGDDFKIEYPTNSGKQLSLKEIANDLTNRLIGIFEKNTHGKRPFHGENSTFQENSTWQDLILYYEYFHGDNGAGIGASHQTGWTGLVAELLHRNQKN</sequence>
<dbReference type="PANTHER" id="PTHR10412">
    <property type="entry name" value="MANNOSYL-OLIGOSACCHARIDE GLUCOSIDASE"/>
    <property type="match status" value="1"/>
</dbReference>